<feature type="compositionally biased region" description="Basic and acidic residues" evidence="1">
    <location>
        <begin position="800"/>
        <end position="813"/>
    </location>
</feature>
<keyword evidence="3" id="KW-1185">Reference proteome</keyword>
<dbReference type="CDD" id="cd00167">
    <property type="entry name" value="SANT"/>
    <property type="match status" value="1"/>
</dbReference>
<organism evidence="2 3">
    <name type="scientific">Volvox reticuliferus</name>
    <dbReference type="NCBI Taxonomy" id="1737510"/>
    <lineage>
        <taxon>Eukaryota</taxon>
        <taxon>Viridiplantae</taxon>
        <taxon>Chlorophyta</taxon>
        <taxon>core chlorophytes</taxon>
        <taxon>Chlorophyceae</taxon>
        <taxon>CS clade</taxon>
        <taxon>Chlamydomonadales</taxon>
        <taxon>Volvocaceae</taxon>
        <taxon>Volvox</taxon>
    </lineage>
</organism>
<feature type="region of interest" description="Disordered" evidence="1">
    <location>
        <begin position="1313"/>
        <end position="1364"/>
    </location>
</feature>
<feature type="region of interest" description="Disordered" evidence="1">
    <location>
        <begin position="1024"/>
        <end position="1056"/>
    </location>
</feature>
<feature type="region of interest" description="Disordered" evidence="1">
    <location>
        <begin position="128"/>
        <end position="154"/>
    </location>
</feature>
<feature type="compositionally biased region" description="Polar residues" evidence="1">
    <location>
        <begin position="816"/>
        <end position="826"/>
    </location>
</feature>
<feature type="compositionally biased region" description="Basic and acidic residues" evidence="1">
    <location>
        <begin position="27"/>
        <end position="55"/>
    </location>
</feature>
<reference evidence="2" key="1">
    <citation type="journal article" date="2021" name="Proc. Natl. Acad. Sci. U.S.A.">
        <title>Three genomes in the algal genus Volvox reveal the fate of a haploid sex-determining region after a transition to homothallism.</title>
        <authorList>
            <person name="Yamamoto K."/>
            <person name="Hamaji T."/>
            <person name="Kawai-Toyooka H."/>
            <person name="Matsuzaki R."/>
            <person name="Takahashi F."/>
            <person name="Nishimura Y."/>
            <person name="Kawachi M."/>
            <person name="Noguchi H."/>
            <person name="Minakuchi Y."/>
            <person name="Umen J.G."/>
            <person name="Toyoda A."/>
            <person name="Nozaki H."/>
        </authorList>
    </citation>
    <scope>NUCLEOTIDE SEQUENCE</scope>
    <source>
        <strain evidence="2">NIES-3786</strain>
    </source>
</reference>
<feature type="compositionally biased region" description="Acidic residues" evidence="1">
    <location>
        <begin position="1474"/>
        <end position="1493"/>
    </location>
</feature>
<evidence type="ECO:0000313" key="3">
    <source>
        <dbReference type="Proteomes" id="UP000747110"/>
    </source>
</evidence>
<feature type="compositionally biased region" description="Basic and acidic residues" evidence="1">
    <location>
        <begin position="947"/>
        <end position="956"/>
    </location>
</feature>
<name>A0A8J4CU36_9CHLO</name>
<feature type="compositionally biased region" description="Low complexity" evidence="1">
    <location>
        <begin position="1342"/>
        <end position="1355"/>
    </location>
</feature>
<feature type="region of interest" description="Disordered" evidence="1">
    <location>
        <begin position="1191"/>
        <end position="1216"/>
    </location>
</feature>
<feature type="compositionally biased region" description="Low complexity" evidence="1">
    <location>
        <begin position="537"/>
        <end position="547"/>
    </location>
</feature>
<evidence type="ECO:0008006" key="4">
    <source>
        <dbReference type="Google" id="ProtNLM"/>
    </source>
</evidence>
<comment type="caution">
    <text evidence="2">The sequence shown here is derived from an EMBL/GenBank/DDBJ whole genome shotgun (WGS) entry which is preliminary data.</text>
</comment>
<dbReference type="EMBL" id="BNCP01000052">
    <property type="protein sequence ID" value="GIL89835.1"/>
    <property type="molecule type" value="Genomic_DNA"/>
</dbReference>
<protein>
    <recommendedName>
        <fullName evidence="4">Myb-like domain-containing protein</fullName>
    </recommendedName>
</protein>
<feature type="region of interest" description="Disordered" evidence="1">
    <location>
        <begin position="1132"/>
        <end position="1151"/>
    </location>
</feature>
<sequence length="1517" mass="164742">MDVSPGPKAPVGTEALGCRTSGRLRRQPREFWRNEGRSKDTPPKRLAFEDPEAHRYRGHRQTLSVAQDKRTHASRPGSVTETSHKVMKHQADFATHTGSLPQMCDNAGAAASMPADLDVSPRNVYSCRTQKKPVVEQEQQTGASKGSRLRPRQAEKIADGAPPCKILVDDVVVAMKPLPSVRLPPRRLTRREAQPVVAAGQTASMHPSPDVKRAGTSVAPPSGTPAQYKAGYQLRNRVPAVGGAVLSTDAPEAGESVATELQPAIPRGDAGETLAAGAPVEKLRKSRTRLDPVLRTSIMVRDVAEAVRQVIGPGSASDQGKVGVRRSRMAARNAQSKEQTVAQAGSLGVQAVASDTAGTKMTVNAPAKMQPQKPDLNPAQDGAHVVTHCDKSHCATVSLVGTRPTRRSVLRDRVPPGAPLKMKPKSKLVSNPKAKGNSTQSPAAAASARQPTQQQQQQAPAPSLPAAVELEQDIEEEEASRPRKRARKASGQGTRDADAQERATAGVQRVPEASLPAPVCTQPTAATAAEEWRQQAEEGAATEELAAVQSKKKHGRKPKKASPAGDQLTSQLALQPEANIAPQKASPRQAAGLIEAFGNMPNQFQQKSVHSVVTNVGDGSMGCRTTVCAATCLEAAGQIAPQGVAPVQHQRPVNLAGDQRLQQQPQQDPMISPVATHDAVEEVLTKCGMSGMAIPAADAAPEPGIGGPYAGGRNLPATSDDAAHNVFKVPEAKPREWSPPESVVQSNVPWIWDEAKASNRQQDFPMLRVEKMNIEREPFGTTVRMLARRLYCPELRRASSEAIREDRSTHGDGEGISQQPDATQATEAADRSGGGIPQETGRTAEDRARNAAAMPSQHTRRIPPPPPFNAKPSMVANTDGGLAVHDGTQPGSGGRGLGRPLRDTDQALRMNHGALEVGWYQRNSNGIADPDTAVAMDSFPGPPPQPRQEHAHEHMHSRSYVQAAQIHPGSGAEQFSPPCHKTHGEELGKQSGLKQSWRRLNWHLPDVAHGEPGSQHRLHTVPSAAAECQEPARKPSPAPQQQQRDDIKQRSMQETVHHRRLAIDQLGADQDTGQDPAAQLHLQQAAPQQLHAFSQGIVQSLECPVPTKSQEQQRQPQQFLVPRLRANRLNQQREGELASQQQQLRQRAPVTDGRMDTYASHDLQPRSGTSAPVLAPALAPSAAESLRRAFSRAGDLQKRTRTRQPDNIDSEEDGWTPEQVRDLQMAYYNTNPTLPNFWREVAKCVQGRSAAECFNRVFGSAQDREDRGLFAKVFRRQPAPGGGSSAGRPLTLAAARKRSQKAHEQELLERIARLKRNDAENDETDDCEQGVEQDEQGDEQRAGGSRANAPSGAAGSRRRRPLLPENPNQYFAAVDDLNRTHHANRFVTSILSKQGGWAKWHKAAKETSDHRPRGAEVARSAPPAGSNPNQAGPTTRTARPRDARLTRFIERMLSKETARKQQLEWREDDRAEGLDEDEMDDEYSTEEVEEEDDKERRMLIHFLVEEGLAEPDALPTL</sequence>
<feature type="compositionally biased region" description="Acidic residues" evidence="1">
    <location>
        <begin position="1320"/>
        <end position="1337"/>
    </location>
</feature>
<feature type="compositionally biased region" description="Basic residues" evidence="1">
    <location>
        <begin position="550"/>
        <end position="560"/>
    </location>
</feature>
<feature type="region of interest" description="Disordered" evidence="1">
    <location>
        <begin position="1455"/>
        <end position="1496"/>
    </location>
</feature>
<feature type="region of interest" description="Disordered" evidence="1">
    <location>
        <begin position="938"/>
        <end position="992"/>
    </location>
</feature>
<dbReference type="OrthoDB" id="552191at2759"/>
<proteinExistence type="predicted"/>
<feature type="compositionally biased region" description="Basic and acidic residues" evidence="1">
    <location>
        <begin position="1195"/>
        <end position="1206"/>
    </location>
</feature>
<accession>A0A8J4CU36</accession>
<feature type="region of interest" description="Disordered" evidence="1">
    <location>
        <begin position="405"/>
        <end position="567"/>
    </location>
</feature>
<dbReference type="InterPro" id="IPR009057">
    <property type="entry name" value="Homeodomain-like_sf"/>
</dbReference>
<feature type="compositionally biased region" description="Low complexity" evidence="1">
    <location>
        <begin position="1137"/>
        <end position="1148"/>
    </location>
</feature>
<feature type="compositionally biased region" description="Basic and acidic residues" evidence="1">
    <location>
        <begin position="1455"/>
        <end position="1473"/>
    </location>
</feature>
<feature type="region of interest" description="Disordered" evidence="1">
    <location>
        <begin position="196"/>
        <end position="223"/>
    </location>
</feature>
<dbReference type="Proteomes" id="UP000747110">
    <property type="component" value="Unassembled WGS sequence"/>
</dbReference>
<feature type="region of interest" description="Disordered" evidence="1">
    <location>
        <begin position="1"/>
        <end position="84"/>
    </location>
</feature>
<feature type="region of interest" description="Disordered" evidence="1">
    <location>
        <begin position="1405"/>
        <end position="1439"/>
    </location>
</feature>
<feature type="compositionally biased region" description="Low complexity" evidence="1">
    <location>
        <begin position="438"/>
        <end position="467"/>
    </location>
</feature>
<dbReference type="InterPro" id="IPR001005">
    <property type="entry name" value="SANT/Myb"/>
</dbReference>
<evidence type="ECO:0000313" key="2">
    <source>
        <dbReference type="EMBL" id="GIL89835.1"/>
    </source>
</evidence>
<dbReference type="SUPFAM" id="SSF46689">
    <property type="entry name" value="Homeodomain-like"/>
    <property type="match status" value="1"/>
</dbReference>
<feature type="compositionally biased region" description="Basic and acidic residues" evidence="1">
    <location>
        <begin position="1405"/>
        <end position="1416"/>
    </location>
</feature>
<feature type="region of interest" description="Disordered" evidence="1">
    <location>
        <begin position="800"/>
        <end position="900"/>
    </location>
</feature>
<dbReference type="Gene3D" id="1.10.10.60">
    <property type="entry name" value="Homeodomain-like"/>
    <property type="match status" value="1"/>
</dbReference>
<gene>
    <name evidence="2" type="ORF">Vretifemale_17536</name>
</gene>
<evidence type="ECO:0000256" key="1">
    <source>
        <dbReference type="SAM" id="MobiDB-lite"/>
    </source>
</evidence>